<gene>
    <name evidence="3" type="ORF">EHS25_000944</name>
</gene>
<evidence type="ECO:0000313" key="3">
    <source>
        <dbReference type="EMBL" id="RSH95851.1"/>
    </source>
</evidence>
<sequence length="314" mass="34378">MRLAEKPRNFGVPLASLEYAPAQSLAGPPTDGPPTDPVPNNEPFMLASMESREDDPLAFLSLDIPMLAVYDWGFSDQDFNMFEPHHTTGSGNGDGSRRNSPLTDFTVGFGWCDVDPSVLSGLGSGGDEKKGLLDPRTGVSLTDSLHGRPQEIPDGQPDASPWPHVYKPKDRDAGVSLTSLSSPFAAAALVLADDHIPETAWGTMRALVEHSYCGIWPTVEIGNLPSVQALTTPADLYNRHFHSLLLSYRDHYHGMAPQQINFLNIWLMYFVGRRTIQLVLLVCSAVNLLAVGVTSIYGDRERIAARWMQAGFQM</sequence>
<accession>A0A427YXQ0</accession>
<keyword evidence="2" id="KW-1133">Transmembrane helix</keyword>
<dbReference type="AlphaFoldDB" id="A0A427YXQ0"/>
<keyword evidence="4" id="KW-1185">Reference proteome</keyword>
<evidence type="ECO:0000313" key="4">
    <source>
        <dbReference type="Proteomes" id="UP000279259"/>
    </source>
</evidence>
<evidence type="ECO:0000256" key="1">
    <source>
        <dbReference type="SAM" id="MobiDB-lite"/>
    </source>
</evidence>
<feature type="region of interest" description="Disordered" evidence="1">
    <location>
        <begin position="123"/>
        <end position="163"/>
    </location>
</feature>
<evidence type="ECO:0000256" key="2">
    <source>
        <dbReference type="SAM" id="Phobius"/>
    </source>
</evidence>
<name>A0A427YXQ0_9TREE</name>
<reference evidence="3 4" key="1">
    <citation type="submission" date="2018-11" db="EMBL/GenBank/DDBJ databases">
        <title>Genome sequence of Saitozyma podzolica DSM 27192.</title>
        <authorList>
            <person name="Aliyu H."/>
            <person name="Gorte O."/>
            <person name="Ochsenreither K."/>
        </authorList>
    </citation>
    <scope>NUCLEOTIDE SEQUENCE [LARGE SCALE GENOMIC DNA]</scope>
    <source>
        <strain evidence="3 4">DSM 27192</strain>
    </source>
</reference>
<keyword evidence="2" id="KW-0812">Transmembrane</keyword>
<dbReference type="EMBL" id="RSCD01000001">
    <property type="protein sequence ID" value="RSH95851.1"/>
    <property type="molecule type" value="Genomic_DNA"/>
</dbReference>
<feature type="region of interest" description="Disordered" evidence="1">
    <location>
        <begin position="21"/>
        <end position="43"/>
    </location>
</feature>
<organism evidence="3 4">
    <name type="scientific">Saitozyma podzolica</name>
    <dbReference type="NCBI Taxonomy" id="1890683"/>
    <lineage>
        <taxon>Eukaryota</taxon>
        <taxon>Fungi</taxon>
        <taxon>Dikarya</taxon>
        <taxon>Basidiomycota</taxon>
        <taxon>Agaricomycotina</taxon>
        <taxon>Tremellomycetes</taxon>
        <taxon>Tremellales</taxon>
        <taxon>Trimorphomycetaceae</taxon>
        <taxon>Saitozyma</taxon>
    </lineage>
</organism>
<protein>
    <submittedName>
        <fullName evidence="3">Uncharacterized protein</fullName>
    </submittedName>
</protein>
<dbReference type="Proteomes" id="UP000279259">
    <property type="component" value="Unassembled WGS sequence"/>
</dbReference>
<comment type="caution">
    <text evidence="3">The sequence shown here is derived from an EMBL/GenBank/DDBJ whole genome shotgun (WGS) entry which is preliminary data.</text>
</comment>
<keyword evidence="2" id="KW-0472">Membrane</keyword>
<dbReference type="OrthoDB" id="1405595at2759"/>
<proteinExistence type="predicted"/>
<feature type="transmembrane region" description="Helical" evidence="2">
    <location>
        <begin position="278"/>
        <end position="298"/>
    </location>
</feature>